<keyword evidence="1" id="KW-0472">Membrane</keyword>
<reference evidence="3" key="1">
    <citation type="journal article" date="2013" name="Genome Announc.">
        <title>Draft Genome Sequence of Loktanella cinnabarina LL-001T, Isolated from Deep-Sea Floor Sediment.</title>
        <authorList>
            <person name="Nishi S."/>
            <person name="Tsubouchi T."/>
            <person name="Takaki Y."/>
            <person name="Koyanagi R."/>
            <person name="Satoh N."/>
            <person name="Maruyama T."/>
            <person name="Hatada Y."/>
        </authorList>
    </citation>
    <scope>NUCLEOTIDE SEQUENCE [LARGE SCALE GENOMIC DNA]</scope>
    <source>
        <strain evidence="3">LL-001</strain>
    </source>
</reference>
<comment type="caution">
    <text evidence="3">The sequence shown here is derived from an EMBL/GenBank/DDBJ whole genome shotgun (WGS) entry which is preliminary data.</text>
</comment>
<proteinExistence type="predicted"/>
<dbReference type="PANTHER" id="PTHR33121:SF79">
    <property type="entry name" value="CYCLIC DI-GMP PHOSPHODIESTERASE PDED-RELATED"/>
    <property type="match status" value="1"/>
</dbReference>
<dbReference type="EMBL" id="BATB01000004">
    <property type="protein sequence ID" value="GAD54575.1"/>
    <property type="molecule type" value="Genomic_DNA"/>
</dbReference>
<dbReference type="CDD" id="cd01948">
    <property type="entry name" value="EAL"/>
    <property type="match status" value="1"/>
</dbReference>
<accession>U2YZQ8</accession>
<dbReference type="InterPro" id="IPR035919">
    <property type="entry name" value="EAL_sf"/>
</dbReference>
<name>U2YZQ8_9RHOB</name>
<feature type="transmembrane region" description="Helical" evidence="1">
    <location>
        <begin position="49"/>
        <end position="74"/>
    </location>
</feature>
<dbReference type="eggNOG" id="COG5001">
    <property type="taxonomic scope" value="Bacteria"/>
</dbReference>
<dbReference type="Gene3D" id="3.30.70.270">
    <property type="match status" value="1"/>
</dbReference>
<feature type="transmembrane region" description="Helical" evidence="1">
    <location>
        <begin position="21"/>
        <end position="43"/>
    </location>
</feature>
<keyword evidence="1" id="KW-0812">Transmembrane</keyword>
<dbReference type="Pfam" id="PF00563">
    <property type="entry name" value="EAL"/>
    <property type="match status" value="1"/>
</dbReference>
<sequence length="557" mass="60082">MKNIALYELMSRRTRLPYRGKIMLMAFVGTHVPLIALIAYVAMQTAQGWSSFLTILGVALLATLLGTFATILVLDHLLRPVINTAQALRDYRARRALPDLPVAHTDDAGRLMADAQHMITSLDKSLLRLETIDEATGLLNRDGLQRALAADTGTGFAIMSLRLLDASRIGGSYNQDVMHGVMSVLADRLGLVAPNPALLARVADDRFALAVAMDVTGADVWEGATNQAMRIVANIASDILQGDLTIQPTLVAGVALIEATGDVGAGLDDAIAASGEASAADRIVQHSEQARAKAQKRFALEQELRGAIAKDEFVLHFQPVMDTQLGRVSGAEALIRWNHPDRGMIPPGLFILMAEEAGLIDQIGLWVMRDACRQAAAWEGDIRVAINLSARQFLDKDLDAHVAAALSESGLSPDRLELELTETVAMVDHDHSRSTLTKLRDQGLKLAIDDFGTGYASMSSLRKLPFNKLKIDREFVSDVDRLPQSQAICSAMIALGRGLGMEVLAEGTETSAEVDFLRAGGCSLFQGFHFARPVASADLATTIAALDQRNPDYRMAG</sequence>
<dbReference type="SUPFAM" id="SSF55073">
    <property type="entry name" value="Nucleotide cyclase"/>
    <property type="match status" value="1"/>
</dbReference>
<evidence type="ECO:0000259" key="2">
    <source>
        <dbReference type="PROSITE" id="PS50883"/>
    </source>
</evidence>
<evidence type="ECO:0000313" key="3">
    <source>
        <dbReference type="EMBL" id="GAD54575.1"/>
    </source>
</evidence>
<evidence type="ECO:0000256" key="1">
    <source>
        <dbReference type="SAM" id="Phobius"/>
    </source>
</evidence>
<dbReference type="InterPro" id="IPR050706">
    <property type="entry name" value="Cyclic-di-GMP_PDE-like"/>
</dbReference>
<dbReference type="AlphaFoldDB" id="U2YZQ8"/>
<dbReference type="SUPFAM" id="SSF141868">
    <property type="entry name" value="EAL domain-like"/>
    <property type="match status" value="1"/>
</dbReference>
<keyword evidence="4" id="KW-1185">Reference proteome</keyword>
<dbReference type="SMART" id="SM00267">
    <property type="entry name" value="GGDEF"/>
    <property type="match status" value="1"/>
</dbReference>
<dbReference type="PROSITE" id="PS50883">
    <property type="entry name" value="EAL"/>
    <property type="match status" value="1"/>
</dbReference>
<dbReference type="Proteomes" id="UP000016566">
    <property type="component" value="Unassembled WGS sequence"/>
</dbReference>
<dbReference type="PANTHER" id="PTHR33121">
    <property type="entry name" value="CYCLIC DI-GMP PHOSPHODIESTERASE PDEF"/>
    <property type="match status" value="1"/>
</dbReference>
<dbReference type="GO" id="GO:0071111">
    <property type="term" value="F:cyclic-guanylate-specific phosphodiesterase activity"/>
    <property type="evidence" value="ECO:0007669"/>
    <property type="project" value="InterPro"/>
</dbReference>
<dbReference type="STRING" id="1337093.MBELCI_0627"/>
<dbReference type="SMART" id="SM00052">
    <property type="entry name" value="EAL"/>
    <property type="match status" value="1"/>
</dbReference>
<keyword evidence="1" id="KW-1133">Transmembrane helix</keyword>
<dbReference type="Gene3D" id="3.20.20.450">
    <property type="entry name" value="EAL domain"/>
    <property type="match status" value="1"/>
</dbReference>
<dbReference type="InterPro" id="IPR001633">
    <property type="entry name" value="EAL_dom"/>
</dbReference>
<protein>
    <submittedName>
        <fullName evidence="3">Sensory box/GGDEF family protein</fullName>
    </submittedName>
</protein>
<feature type="domain" description="EAL" evidence="2">
    <location>
        <begin position="297"/>
        <end position="547"/>
    </location>
</feature>
<evidence type="ECO:0000313" key="4">
    <source>
        <dbReference type="Proteomes" id="UP000016566"/>
    </source>
</evidence>
<gene>
    <name evidence="3" type="ORF">MBELCI_0627</name>
</gene>
<dbReference type="InterPro" id="IPR043128">
    <property type="entry name" value="Rev_trsase/Diguanyl_cyclase"/>
</dbReference>
<organism evidence="3 4">
    <name type="scientific">Limimaricola cinnabarinus LL-001</name>
    <dbReference type="NCBI Taxonomy" id="1337093"/>
    <lineage>
        <taxon>Bacteria</taxon>
        <taxon>Pseudomonadati</taxon>
        <taxon>Pseudomonadota</taxon>
        <taxon>Alphaproteobacteria</taxon>
        <taxon>Rhodobacterales</taxon>
        <taxon>Paracoccaceae</taxon>
        <taxon>Limimaricola</taxon>
    </lineage>
</organism>
<dbReference type="InterPro" id="IPR000160">
    <property type="entry name" value="GGDEF_dom"/>
</dbReference>
<dbReference type="InterPro" id="IPR029787">
    <property type="entry name" value="Nucleotide_cyclase"/>
</dbReference>